<comment type="caution">
    <text evidence="2">The sequence shown here is derived from an EMBL/GenBank/DDBJ whole genome shotgun (WGS) entry which is preliminary data.</text>
</comment>
<evidence type="ECO:0000256" key="1">
    <source>
        <dbReference type="SAM" id="MobiDB-lite"/>
    </source>
</evidence>
<feature type="region of interest" description="Disordered" evidence="1">
    <location>
        <begin position="857"/>
        <end position="940"/>
    </location>
</feature>
<dbReference type="OrthoDB" id="5431013at2759"/>
<feature type="compositionally biased region" description="Basic and acidic residues" evidence="1">
    <location>
        <begin position="598"/>
        <end position="610"/>
    </location>
</feature>
<keyword evidence="3" id="KW-1185">Reference proteome</keyword>
<feature type="region of interest" description="Disordered" evidence="1">
    <location>
        <begin position="593"/>
        <end position="639"/>
    </location>
</feature>
<accession>A0A8H3EG67</accession>
<gene>
    <name evidence="2" type="ORF">IMSHALPRED_004104</name>
</gene>
<feature type="compositionally biased region" description="Polar residues" evidence="1">
    <location>
        <begin position="260"/>
        <end position="276"/>
    </location>
</feature>
<name>A0A8H3EG67_9LECA</name>
<feature type="compositionally biased region" description="Low complexity" evidence="1">
    <location>
        <begin position="671"/>
        <end position="686"/>
    </location>
</feature>
<feature type="region of interest" description="Disordered" evidence="1">
    <location>
        <begin position="671"/>
        <end position="768"/>
    </location>
</feature>
<organism evidence="2 3">
    <name type="scientific">Imshaugia aleurites</name>
    <dbReference type="NCBI Taxonomy" id="172621"/>
    <lineage>
        <taxon>Eukaryota</taxon>
        <taxon>Fungi</taxon>
        <taxon>Dikarya</taxon>
        <taxon>Ascomycota</taxon>
        <taxon>Pezizomycotina</taxon>
        <taxon>Lecanoromycetes</taxon>
        <taxon>OSLEUM clade</taxon>
        <taxon>Lecanoromycetidae</taxon>
        <taxon>Lecanorales</taxon>
        <taxon>Lecanorineae</taxon>
        <taxon>Parmeliaceae</taxon>
        <taxon>Imshaugia</taxon>
    </lineage>
</organism>
<feature type="compositionally biased region" description="Polar residues" evidence="1">
    <location>
        <begin position="786"/>
        <end position="802"/>
    </location>
</feature>
<feature type="region of interest" description="Disordered" evidence="1">
    <location>
        <begin position="815"/>
        <end position="834"/>
    </location>
</feature>
<evidence type="ECO:0000313" key="3">
    <source>
        <dbReference type="Proteomes" id="UP000664534"/>
    </source>
</evidence>
<dbReference type="InterPro" id="IPR039327">
    <property type="entry name" value="CON7-like"/>
</dbReference>
<feature type="compositionally biased region" description="Low complexity" evidence="1">
    <location>
        <begin position="1021"/>
        <end position="1032"/>
    </location>
</feature>
<dbReference type="PANTHER" id="PTHR36167:SF4">
    <property type="entry name" value="FUNGAL N-TERMINAL DOMAIN-CONTAINING PROTEIN"/>
    <property type="match status" value="1"/>
</dbReference>
<feature type="compositionally biased region" description="Polar residues" evidence="1">
    <location>
        <begin position="922"/>
        <end position="940"/>
    </location>
</feature>
<dbReference type="GO" id="GO:0006355">
    <property type="term" value="P:regulation of DNA-templated transcription"/>
    <property type="evidence" value="ECO:0007669"/>
    <property type="project" value="InterPro"/>
</dbReference>
<feature type="compositionally biased region" description="Low complexity" evidence="1">
    <location>
        <begin position="901"/>
        <end position="912"/>
    </location>
</feature>
<protein>
    <submittedName>
        <fullName evidence="2">Uncharacterized protein</fullName>
    </submittedName>
</protein>
<dbReference type="EMBL" id="CAJPDT010000002">
    <property type="protein sequence ID" value="CAF9906151.1"/>
    <property type="molecule type" value="Genomic_DNA"/>
</dbReference>
<dbReference type="PANTHER" id="PTHR36167">
    <property type="entry name" value="C2H2 FINGER DOMAIN TRANSCRIPTION FACTOR (EUROFUNG)-RELATED"/>
    <property type="match status" value="1"/>
</dbReference>
<evidence type="ECO:0000313" key="2">
    <source>
        <dbReference type="EMBL" id="CAF9906151.1"/>
    </source>
</evidence>
<reference evidence="2" key="1">
    <citation type="submission" date="2021-03" db="EMBL/GenBank/DDBJ databases">
        <authorList>
            <person name="Tagirdzhanova G."/>
        </authorList>
    </citation>
    <scope>NUCLEOTIDE SEQUENCE</scope>
</reference>
<feature type="region of interest" description="Disordered" evidence="1">
    <location>
        <begin position="960"/>
        <end position="1063"/>
    </location>
</feature>
<proteinExistence type="predicted"/>
<dbReference type="AlphaFoldDB" id="A0A8H3EG67"/>
<feature type="region of interest" description="Disordered" evidence="1">
    <location>
        <begin position="780"/>
        <end position="808"/>
    </location>
</feature>
<feature type="compositionally biased region" description="Polar residues" evidence="1">
    <location>
        <begin position="962"/>
        <end position="982"/>
    </location>
</feature>
<sequence length="1080" mass="117004">MAELGIIASVVQIADVGLRLSIKLYTFGEIVASADRSVISISKDVSLTSGVLKELGQILDKDRETRTFSENAVQTADGVVKECLEVFHEMENILVKKLPSLGGGGKEGPRGGERVKRATIMLERLKWGYLQPKLQLLRSNLDRLKSTLLLMLNVITYARQVSERTESPSVIAEQRSLIEDLAHSNQEYIGMFERLKLGIEEPAVEQVDDAPILGAVERKPYNTPKSLPETIGHKSKKVRYTLGATPLQEKKNIPGFGSEELTTATRSSPNPPSSVTRSLATLPNAYMGNAFTNTSVQTNIVLPPIQERGIPTTEAPMGFDEEVLFKQLEHYSMLIENLLKEVDEAQYKITFKSRLRMKGGIAGLHEGERQEFEKIWGRTALQSAEQRLYSLVDRHGELPRSNTFAARHTGNVPSFDGLRFMNNSPSMAADYRPDGRGQQEVWAEPHRHHLQPALAVAAPPPEPSASGAVGAPASFFSGELGGDESPHATPNGHLFYVNSVTGASTMEDPSRMPIISVNEAAAQESRVIGVSGNHGNYSDIMAEASRQQSYGTVNSAAMNMQMQGGVPPGAPNRALQDYQMQLMLLEQQKKKRLLMARQEQDTIGSDRPDGSMRGSPLRPQSNNSGMQPPPSSHPQFDTGQNYTKEQMVAISETQNGVGMNRIPQQQQAMMQAPQPQQGVQMGMPQQRNEMPPSQAVPNMVASGRVFSPTPQKMSKANPKGRKDLKERKKPAKKNSTASVPPTPASEAEQPPTPVSATLDPPQWSGSLPTIIDVQGQANMVPPMTSAAPSQSAPEQQHSQMFPQQRLPAVSPQLHTAMSKVNDLDGGADESYSMPFNSDLNNSDILENFDFEKYLQTTEGDSKLDPSTFESGGEVEIGSGRNAHTEPLTPHREHSASVSRYGPPSSSAQGSSSYDTHSAYGRASSTSSAQGSYLTDVSSSPYHKSYTPAFSTSGVDSHPIHASSFQTTSLPSTSDAMSGSHTTPIPPTDKNEEKATTMLRHGRGCADTLGGHRARSDDKSHSSAPANSHSPPASSEPPSPPHHPPKPISAPAVANAQSDSTLADTEVVDRLVSLWTTLKPL</sequence>
<feature type="region of interest" description="Disordered" evidence="1">
    <location>
        <begin position="249"/>
        <end position="276"/>
    </location>
</feature>
<dbReference type="Proteomes" id="UP000664534">
    <property type="component" value="Unassembled WGS sequence"/>
</dbReference>
<feature type="compositionally biased region" description="Pro residues" evidence="1">
    <location>
        <begin position="1033"/>
        <end position="1047"/>
    </location>
</feature>